<keyword evidence="2" id="KW-1185">Reference proteome</keyword>
<dbReference type="Proteomes" id="UP000054538">
    <property type="component" value="Unassembled WGS sequence"/>
</dbReference>
<evidence type="ECO:0000313" key="2">
    <source>
        <dbReference type="Proteomes" id="UP000054538"/>
    </source>
</evidence>
<gene>
    <name evidence="1" type="ORF">PAXRUDRAFT_629009</name>
</gene>
<accession>A0A0D0D4L5</accession>
<protein>
    <submittedName>
        <fullName evidence="1">Uncharacterized protein</fullName>
    </submittedName>
</protein>
<reference evidence="2" key="2">
    <citation type="submission" date="2015-01" db="EMBL/GenBank/DDBJ databases">
        <title>Evolutionary Origins and Diversification of the Mycorrhizal Mutualists.</title>
        <authorList>
            <consortium name="DOE Joint Genome Institute"/>
            <consortium name="Mycorrhizal Genomics Consortium"/>
            <person name="Kohler A."/>
            <person name="Kuo A."/>
            <person name="Nagy L.G."/>
            <person name="Floudas D."/>
            <person name="Copeland A."/>
            <person name="Barry K.W."/>
            <person name="Cichocki N."/>
            <person name="Veneault-Fourrey C."/>
            <person name="LaButti K."/>
            <person name="Lindquist E.A."/>
            <person name="Lipzen A."/>
            <person name="Lundell T."/>
            <person name="Morin E."/>
            <person name="Murat C."/>
            <person name="Riley R."/>
            <person name="Ohm R."/>
            <person name="Sun H."/>
            <person name="Tunlid A."/>
            <person name="Henrissat B."/>
            <person name="Grigoriev I.V."/>
            <person name="Hibbett D.S."/>
            <person name="Martin F."/>
        </authorList>
    </citation>
    <scope>NUCLEOTIDE SEQUENCE [LARGE SCALE GENOMIC DNA]</scope>
    <source>
        <strain evidence="2">Ve08.2h10</strain>
    </source>
</reference>
<evidence type="ECO:0000313" key="1">
    <source>
        <dbReference type="EMBL" id="KIK91482.1"/>
    </source>
</evidence>
<dbReference type="HOGENOM" id="CLU_1896896_0_0_1"/>
<proteinExistence type="predicted"/>
<dbReference type="InParanoid" id="A0A0D0D4L5"/>
<dbReference type="AlphaFoldDB" id="A0A0D0D4L5"/>
<name>A0A0D0D4L5_9AGAM</name>
<dbReference type="EMBL" id="KN825382">
    <property type="protein sequence ID" value="KIK91482.1"/>
    <property type="molecule type" value="Genomic_DNA"/>
</dbReference>
<organism evidence="1 2">
    <name type="scientific">Paxillus rubicundulus Ve08.2h10</name>
    <dbReference type="NCBI Taxonomy" id="930991"/>
    <lineage>
        <taxon>Eukaryota</taxon>
        <taxon>Fungi</taxon>
        <taxon>Dikarya</taxon>
        <taxon>Basidiomycota</taxon>
        <taxon>Agaricomycotina</taxon>
        <taxon>Agaricomycetes</taxon>
        <taxon>Agaricomycetidae</taxon>
        <taxon>Boletales</taxon>
        <taxon>Paxilineae</taxon>
        <taxon>Paxillaceae</taxon>
        <taxon>Paxillus</taxon>
    </lineage>
</organism>
<reference evidence="1 2" key="1">
    <citation type="submission" date="2014-04" db="EMBL/GenBank/DDBJ databases">
        <authorList>
            <consortium name="DOE Joint Genome Institute"/>
            <person name="Kuo A."/>
            <person name="Kohler A."/>
            <person name="Jargeat P."/>
            <person name="Nagy L.G."/>
            <person name="Floudas D."/>
            <person name="Copeland A."/>
            <person name="Barry K.W."/>
            <person name="Cichocki N."/>
            <person name="Veneault-Fourrey C."/>
            <person name="LaButti K."/>
            <person name="Lindquist E.A."/>
            <person name="Lipzen A."/>
            <person name="Lundell T."/>
            <person name="Morin E."/>
            <person name="Murat C."/>
            <person name="Sun H."/>
            <person name="Tunlid A."/>
            <person name="Henrissat B."/>
            <person name="Grigoriev I.V."/>
            <person name="Hibbett D.S."/>
            <person name="Martin F."/>
            <person name="Nordberg H.P."/>
            <person name="Cantor M.N."/>
            <person name="Hua S.X."/>
        </authorList>
    </citation>
    <scope>NUCLEOTIDE SEQUENCE [LARGE SCALE GENOMIC DNA]</scope>
    <source>
        <strain evidence="1 2">Ve08.2h10</strain>
    </source>
</reference>
<sequence>MKRFLQERGRFDTASHLFYHAQSTGFGRSLSHFNMINLGGLCPAPKRQRGGGQTGAGLPIQYYVQGTPYQRAAKHAKLRAQVRGRFPMSADCQLVNHSGETENLEWNAIYGNNPLDQQSGRLVELESTQLAVCD</sequence>